<dbReference type="EMBL" id="HQ005273">
    <property type="protein sequence ID" value="AEK82128.1"/>
    <property type="molecule type" value="mRNA"/>
</dbReference>
<sequence>MADLTKPYVYVIIAAMLLFSILKIINVSVSARSLLVQPQATTTPTQDAWLQSSWQKLKVRLGHGHVSNLLLIPFAEAPNSVSTSSFPRNSYVRILPNHGPSNESPDQHTLSLSNTKDQPNKSGVHNLSHQRNDAHDQEPDEDSFPCWTKSIPLN</sequence>
<evidence type="ECO:0000256" key="2">
    <source>
        <dbReference type="SAM" id="Phobius"/>
    </source>
</evidence>
<name>H6SWQ2_DATGL</name>
<evidence type="ECO:0000313" key="3">
    <source>
        <dbReference type="EMBL" id="AEK82128.1"/>
    </source>
</evidence>
<evidence type="ECO:0000256" key="1">
    <source>
        <dbReference type="SAM" id="MobiDB-lite"/>
    </source>
</evidence>
<feature type="compositionally biased region" description="Polar residues" evidence="1">
    <location>
        <begin position="99"/>
        <end position="129"/>
    </location>
</feature>
<feature type="transmembrane region" description="Helical" evidence="2">
    <location>
        <begin position="7"/>
        <end position="25"/>
    </location>
</feature>
<keyword evidence="2" id="KW-0472">Membrane</keyword>
<proteinExistence type="evidence at transcript level"/>
<feature type="region of interest" description="Disordered" evidence="1">
    <location>
        <begin position="92"/>
        <end position="154"/>
    </location>
</feature>
<reference evidence="3" key="1">
    <citation type="submission" date="2010-07" db="EMBL/GenBank/DDBJ databases">
        <title>Comparison of the nodule vs. root transcriptome of the actinorhizal plant Datisca glomerata: what can SAGE-type library sequencing achieve when no genome sequence is available?</title>
        <authorList>
            <person name="Persson T."/>
            <person name="Demina I."/>
            <person name="Plaszczyca M."/>
            <person name="Pawlowski K."/>
        </authorList>
    </citation>
    <scope>NUCLEOTIDE SEQUENCE</scope>
    <source>
        <tissue evidence="3">Nodules</tissue>
    </source>
</reference>
<protein>
    <submittedName>
        <fullName evidence="3">Uncharacterized protein</fullName>
    </submittedName>
</protein>
<organism evidence="3">
    <name type="scientific">Datisca glomerata</name>
    <name type="common">Durango root</name>
    <dbReference type="NCBI Taxonomy" id="34297"/>
    <lineage>
        <taxon>Eukaryota</taxon>
        <taxon>Viridiplantae</taxon>
        <taxon>Streptophyta</taxon>
        <taxon>Embryophyta</taxon>
        <taxon>Tracheophyta</taxon>
        <taxon>Spermatophyta</taxon>
        <taxon>Magnoliopsida</taxon>
        <taxon>eudicotyledons</taxon>
        <taxon>Gunneridae</taxon>
        <taxon>Pentapetalae</taxon>
        <taxon>rosids</taxon>
        <taxon>fabids</taxon>
        <taxon>Cucurbitales</taxon>
        <taxon>Datiscaceae</taxon>
        <taxon>Datisca</taxon>
    </lineage>
</organism>
<keyword evidence="2" id="KW-1133">Transmembrane helix</keyword>
<keyword evidence="2" id="KW-0812">Transmembrane</keyword>
<accession>H6SWQ2</accession>
<dbReference type="AlphaFoldDB" id="H6SWQ2"/>